<dbReference type="SUPFAM" id="SSF50346">
    <property type="entry name" value="PRC-barrel domain"/>
    <property type="match status" value="1"/>
</dbReference>
<organism evidence="4 5">
    <name type="scientific">Leucobacter alluvii</name>
    <dbReference type="NCBI Taxonomy" id="340321"/>
    <lineage>
        <taxon>Bacteria</taxon>
        <taxon>Bacillati</taxon>
        <taxon>Actinomycetota</taxon>
        <taxon>Actinomycetes</taxon>
        <taxon>Micrococcales</taxon>
        <taxon>Microbacteriaceae</taxon>
        <taxon>Leucobacter</taxon>
    </lineage>
</organism>
<dbReference type="Pfam" id="PF05239">
    <property type="entry name" value="PRC"/>
    <property type="match status" value="1"/>
</dbReference>
<sequence>MIDSTSINGMFDANVFDVDGDKIGTVKQVFVDQDDQQPLFVSVATGLFGTSESFVPLRDASFDGDSLRVAYDKATVKDAPRIDADGALSDGEHDRLWDYYHGKTGNEHDRTAADDAQAPGGGQVPGSDEDAVARREAHRNRSENDVSRSRVRLRKYVITEQQTITIPVRHEEIRVERVPAADSLGAETGSERTGVSEESAQEETGTDDRHESPGRNH</sequence>
<gene>
    <name evidence="4" type="ORF">GCM10009786_19140</name>
</gene>
<keyword evidence="5" id="KW-1185">Reference proteome</keyword>
<accession>A0ABN3B6E8</accession>
<reference evidence="4 5" key="1">
    <citation type="journal article" date="2019" name="Int. J. Syst. Evol. Microbiol.">
        <title>The Global Catalogue of Microorganisms (GCM) 10K type strain sequencing project: providing services to taxonomists for standard genome sequencing and annotation.</title>
        <authorList>
            <consortium name="The Broad Institute Genomics Platform"/>
            <consortium name="The Broad Institute Genome Sequencing Center for Infectious Disease"/>
            <person name="Wu L."/>
            <person name="Ma J."/>
        </authorList>
    </citation>
    <scope>NUCLEOTIDE SEQUENCE [LARGE SCALE GENOMIC DNA]</scope>
    <source>
        <strain evidence="4 5">JCM 14919</strain>
    </source>
</reference>
<proteinExistence type="predicted"/>
<dbReference type="Proteomes" id="UP001501084">
    <property type="component" value="Unassembled WGS sequence"/>
</dbReference>
<dbReference type="InterPro" id="IPR011033">
    <property type="entry name" value="PRC_barrel-like_sf"/>
</dbReference>
<feature type="compositionally biased region" description="Basic and acidic residues" evidence="1">
    <location>
        <begin position="131"/>
        <end position="148"/>
    </location>
</feature>
<dbReference type="Pfam" id="PF09557">
    <property type="entry name" value="DUF2382"/>
    <property type="match status" value="1"/>
</dbReference>
<dbReference type="EMBL" id="BAAAOP010000007">
    <property type="protein sequence ID" value="GAA2188774.1"/>
    <property type="molecule type" value="Genomic_DNA"/>
</dbReference>
<dbReference type="InterPro" id="IPR027275">
    <property type="entry name" value="PRC-brl_dom"/>
</dbReference>
<feature type="region of interest" description="Disordered" evidence="1">
    <location>
        <begin position="99"/>
        <end position="149"/>
    </location>
</feature>
<evidence type="ECO:0000256" key="1">
    <source>
        <dbReference type="SAM" id="MobiDB-lite"/>
    </source>
</evidence>
<evidence type="ECO:0000259" key="2">
    <source>
        <dbReference type="Pfam" id="PF05239"/>
    </source>
</evidence>
<feature type="compositionally biased region" description="Basic and acidic residues" evidence="1">
    <location>
        <begin position="99"/>
        <end position="113"/>
    </location>
</feature>
<feature type="region of interest" description="Disordered" evidence="1">
    <location>
        <begin position="173"/>
        <end position="217"/>
    </location>
</feature>
<feature type="domain" description="DUF2382" evidence="3">
    <location>
        <begin position="144"/>
        <end position="190"/>
    </location>
</feature>
<dbReference type="Gene3D" id="3.90.50.10">
    <property type="entry name" value="Photosynthetic Reaction Center, subunit H, domain 2"/>
    <property type="match status" value="1"/>
</dbReference>
<evidence type="ECO:0000313" key="4">
    <source>
        <dbReference type="EMBL" id="GAA2188774.1"/>
    </source>
</evidence>
<name>A0ABN3B6E8_9MICO</name>
<evidence type="ECO:0000259" key="3">
    <source>
        <dbReference type="Pfam" id="PF09557"/>
    </source>
</evidence>
<dbReference type="InterPro" id="IPR019060">
    <property type="entry name" value="DUF2382"/>
</dbReference>
<protein>
    <submittedName>
        <fullName evidence="4">PRC and DUF2382 domain-containing protein</fullName>
    </submittedName>
</protein>
<feature type="compositionally biased region" description="Basic and acidic residues" evidence="1">
    <location>
        <begin position="206"/>
        <end position="217"/>
    </location>
</feature>
<feature type="domain" description="PRC-barrel" evidence="2">
    <location>
        <begin position="12"/>
        <end position="74"/>
    </location>
</feature>
<evidence type="ECO:0000313" key="5">
    <source>
        <dbReference type="Proteomes" id="UP001501084"/>
    </source>
</evidence>
<comment type="caution">
    <text evidence="4">The sequence shown here is derived from an EMBL/GenBank/DDBJ whole genome shotgun (WGS) entry which is preliminary data.</text>
</comment>
<dbReference type="InterPro" id="IPR014747">
    <property type="entry name" value="Bac_photo_RC_H_C"/>
</dbReference>
<dbReference type="RefSeq" id="WP_346058168.1">
    <property type="nucleotide sequence ID" value="NZ_BAAAOP010000007.1"/>
</dbReference>